<evidence type="ECO:0000313" key="2">
    <source>
        <dbReference type="Proteomes" id="UP001595710"/>
    </source>
</evidence>
<keyword evidence="1" id="KW-0223">Dioxygenase</keyword>
<dbReference type="SUPFAM" id="SSF51197">
    <property type="entry name" value="Clavaminate synthase-like"/>
    <property type="match status" value="1"/>
</dbReference>
<keyword evidence="2" id="KW-1185">Reference proteome</keyword>
<organism evidence="1 2">
    <name type="scientific">Reinekea marina</name>
    <dbReference type="NCBI Taxonomy" id="1310421"/>
    <lineage>
        <taxon>Bacteria</taxon>
        <taxon>Pseudomonadati</taxon>
        <taxon>Pseudomonadota</taxon>
        <taxon>Gammaproteobacteria</taxon>
        <taxon>Oceanospirillales</taxon>
        <taxon>Saccharospirillaceae</taxon>
        <taxon>Reinekea</taxon>
    </lineage>
</organism>
<dbReference type="EMBL" id="JBHRYN010000013">
    <property type="protein sequence ID" value="MFC3702552.1"/>
    <property type="molecule type" value="Genomic_DNA"/>
</dbReference>
<evidence type="ECO:0000313" key="1">
    <source>
        <dbReference type="EMBL" id="MFC3702552.1"/>
    </source>
</evidence>
<dbReference type="InterPro" id="IPR008775">
    <property type="entry name" value="Phytyl_CoA_dOase-like"/>
</dbReference>
<dbReference type="PANTHER" id="PTHR20883">
    <property type="entry name" value="PHYTANOYL-COA DIOXYGENASE DOMAIN CONTAINING 1"/>
    <property type="match status" value="1"/>
</dbReference>
<dbReference type="Proteomes" id="UP001595710">
    <property type="component" value="Unassembled WGS sequence"/>
</dbReference>
<sequence>MKSDVTVTALERQFFLENGYLIKRQLLSSESLSLAINEANALLKKPVEPLELEAAVGYPGAPKTAESEGGRTIRRVLSLCSRSESVKNMATKGPIAGVLQHLFGSKTPAFLNQNHHNCLMTKAPSYSSDTHWHQDIRYWHFKQPNLISAWIALGSETANNGALQVIPKSHSAQFDHDQFDEDKFFIEGLEKNRTWLDNKIQLTLEPGDVLFFDSRLLHKATRNATETVKLSMVFTYHDATNAPIANTRSSNLPEIQLGEG</sequence>
<dbReference type="Gene3D" id="2.60.120.620">
    <property type="entry name" value="q2cbj1_9rhob like domain"/>
    <property type="match status" value="1"/>
</dbReference>
<dbReference type="GO" id="GO:0051213">
    <property type="term" value="F:dioxygenase activity"/>
    <property type="evidence" value="ECO:0007669"/>
    <property type="project" value="UniProtKB-KW"/>
</dbReference>
<comment type="caution">
    <text evidence="1">The sequence shown here is derived from an EMBL/GenBank/DDBJ whole genome shotgun (WGS) entry which is preliminary data.</text>
</comment>
<dbReference type="PANTHER" id="PTHR20883:SF51">
    <property type="entry name" value="PHYTANOYL-COA HYDROXYLASE"/>
    <property type="match status" value="1"/>
</dbReference>
<proteinExistence type="predicted"/>
<gene>
    <name evidence="1" type="ORF">ACFOND_12970</name>
</gene>
<name>A0ABV7WTJ9_9GAMM</name>
<dbReference type="RefSeq" id="WP_377363222.1">
    <property type="nucleotide sequence ID" value="NZ_JBHRYN010000013.1"/>
</dbReference>
<dbReference type="Pfam" id="PF05721">
    <property type="entry name" value="PhyH"/>
    <property type="match status" value="1"/>
</dbReference>
<keyword evidence="1" id="KW-0560">Oxidoreductase</keyword>
<reference evidence="2" key="1">
    <citation type="journal article" date="2019" name="Int. J. Syst. Evol. Microbiol.">
        <title>The Global Catalogue of Microorganisms (GCM) 10K type strain sequencing project: providing services to taxonomists for standard genome sequencing and annotation.</title>
        <authorList>
            <consortium name="The Broad Institute Genomics Platform"/>
            <consortium name="The Broad Institute Genome Sequencing Center for Infectious Disease"/>
            <person name="Wu L."/>
            <person name="Ma J."/>
        </authorList>
    </citation>
    <scope>NUCLEOTIDE SEQUENCE [LARGE SCALE GENOMIC DNA]</scope>
    <source>
        <strain evidence="2">CECT 8288</strain>
    </source>
</reference>
<protein>
    <submittedName>
        <fullName evidence="1">Phytanoyl-CoA dioxygenase family protein</fullName>
    </submittedName>
</protein>
<accession>A0ABV7WTJ9</accession>